<dbReference type="EMBL" id="CP113162">
    <property type="protein sequence ID" value="WEF50659.1"/>
    <property type="molecule type" value="Genomic_DNA"/>
</dbReference>
<protein>
    <submittedName>
        <fullName evidence="2">FAD/NAD(P)-binding protein</fullName>
    </submittedName>
</protein>
<dbReference type="PANTHER" id="PTHR40254:SF1">
    <property type="entry name" value="BLR0577 PROTEIN"/>
    <property type="match status" value="1"/>
</dbReference>
<feature type="domain" description="FAD-dependent urate hydroxylase HpyO/Asp monooxygenase CreE-like FAD/NAD(P)-binding" evidence="1">
    <location>
        <begin position="18"/>
        <end position="166"/>
    </location>
</feature>
<dbReference type="InterPro" id="IPR036188">
    <property type="entry name" value="FAD/NAD-bd_sf"/>
</dbReference>
<gene>
    <name evidence="2" type="ORF">AFIC_002205</name>
</gene>
<proteinExistence type="predicted"/>
<name>A0ABY8BLT9_AFICR</name>
<dbReference type="SUPFAM" id="SSF51905">
    <property type="entry name" value="FAD/NAD(P)-binding domain"/>
    <property type="match status" value="1"/>
</dbReference>
<reference evidence="2 3" key="1">
    <citation type="submission" date="2022-11" db="EMBL/GenBank/DDBJ databases">
        <authorList>
            <person name="Siebert D."/>
            <person name="Busche T."/>
            <person name="Saydam E."/>
            <person name="Kalinowski J."/>
            <person name="Ruckert C."/>
            <person name="Blombach B."/>
        </authorList>
    </citation>
    <scope>NUCLEOTIDE SEQUENCE [LARGE SCALE GENOMIC DNA]</scope>
    <source>
        <strain evidence="2 3">DSM 1083</strain>
    </source>
</reference>
<dbReference type="Gene3D" id="3.50.50.60">
    <property type="entry name" value="FAD/NAD(P)-binding domain"/>
    <property type="match status" value="1"/>
</dbReference>
<organism evidence="2 3">
    <name type="scientific">Afipia carboxydohydrogena</name>
    <name type="common">Pseudomonas carboxydohydrogena</name>
    <dbReference type="NCBI Taxonomy" id="290"/>
    <lineage>
        <taxon>Bacteria</taxon>
        <taxon>Pseudomonadati</taxon>
        <taxon>Pseudomonadota</taxon>
        <taxon>Alphaproteobacteria</taxon>
        <taxon>Hyphomicrobiales</taxon>
        <taxon>Nitrobacteraceae</taxon>
        <taxon>Afipia</taxon>
    </lineage>
</organism>
<dbReference type="PANTHER" id="PTHR40254">
    <property type="entry name" value="BLR0577 PROTEIN"/>
    <property type="match status" value="1"/>
</dbReference>
<dbReference type="Proteomes" id="UP001213907">
    <property type="component" value="Chromosome"/>
</dbReference>
<dbReference type="RefSeq" id="WP_275246285.1">
    <property type="nucleotide sequence ID" value="NZ_BAABDX010000001.1"/>
</dbReference>
<sequence length="488" mass="52823">MRSHPVDSRKSKATKPIAIVGGGFSGAALAWHLRRMNVTANIIVIEPRADLGCGLAYATPDPAHRINVPATRMILDADDAEHFHRWLIDTGYLATDPQAAMSDGRLFPTRAIFGFYMAEQMRSLKPAVMHLRAKALSVSATKGRFRIACDNGETIDAASVALATCHAPPAIPSSLRSLQSHPRFFSDPWSGNALASLAPRDRVLIVGTGLTMADIVASLERAGHRCEIVAVSRRGLRPQSHTDNQSVFEGDFTTPPLTQATALSRYVRRAVIDAAREGLPWQIVLNRVHEQGQPIWQNLSASSRRQFLRHLRPYWDTHRFRIAPQLHETIDKLIAYGMLDIRAASVRASHGALDISAASVRANSTTPHTISVDLRARHDMKWKSETFDAVMLATGPAHAVAADPLLSSMNADGLLQGDPLGLGIAVDRAGHAISHGNEPNPHLFVAGPLARGTFGELMATSDLSAYAKKIAGRIAASLLVTDDHVTSA</sequence>
<keyword evidence="3" id="KW-1185">Reference proteome</keyword>
<dbReference type="InterPro" id="IPR052189">
    <property type="entry name" value="L-asp_N-monooxygenase_NS-form"/>
</dbReference>
<dbReference type="Pfam" id="PF13454">
    <property type="entry name" value="NAD_binding_9"/>
    <property type="match status" value="1"/>
</dbReference>
<evidence type="ECO:0000259" key="1">
    <source>
        <dbReference type="Pfam" id="PF13454"/>
    </source>
</evidence>
<evidence type="ECO:0000313" key="3">
    <source>
        <dbReference type="Proteomes" id="UP001213907"/>
    </source>
</evidence>
<evidence type="ECO:0000313" key="2">
    <source>
        <dbReference type="EMBL" id="WEF50659.1"/>
    </source>
</evidence>
<accession>A0ABY8BLT9</accession>
<dbReference type="InterPro" id="IPR038732">
    <property type="entry name" value="HpyO/CreE_NAD-binding"/>
</dbReference>